<reference evidence="2 3" key="1">
    <citation type="submission" date="2018-08" db="EMBL/GenBank/DDBJ databases">
        <title>Genome sequence of Methylocystis hirsuta CSC1, a methanotroph able to accumulate PHAs.</title>
        <authorList>
            <person name="Bordel S."/>
            <person name="Rodriguez E."/>
            <person name="Gancedo J."/>
            <person name="Munoz R."/>
        </authorList>
    </citation>
    <scope>NUCLEOTIDE SEQUENCE [LARGE SCALE GENOMIC DNA]</scope>
    <source>
        <strain evidence="2 3">CSC1</strain>
    </source>
</reference>
<evidence type="ECO:0000313" key="3">
    <source>
        <dbReference type="Proteomes" id="UP000268623"/>
    </source>
</evidence>
<keyword evidence="1" id="KW-0812">Transmembrane</keyword>
<comment type="caution">
    <text evidence="2">The sequence shown here is derived from an EMBL/GenBank/DDBJ whole genome shotgun (WGS) entry which is preliminary data.</text>
</comment>
<keyword evidence="3" id="KW-1185">Reference proteome</keyword>
<evidence type="ECO:0000256" key="1">
    <source>
        <dbReference type="SAM" id="Phobius"/>
    </source>
</evidence>
<name>A0A3M9XMB5_9HYPH</name>
<organism evidence="2 3">
    <name type="scientific">Methylocystis hirsuta</name>
    <dbReference type="NCBI Taxonomy" id="369798"/>
    <lineage>
        <taxon>Bacteria</taxon>
        <taxon>Pseudomonadati</taxon>
        <taxon>Pseudomonadota</taxon>
        <taxon>Alphaproteobacteria</taxon>
        <taxon>Hyphomicrobiales</taxon>
        <taxon>Methylocystaceae</taxon>
        <taxon>Methylocystis</taxon>
    </lineage>
</organism>
<keyword evidence="1" id="KW-0472">Membrane</keyword>
<evidence type="ECO:0000313" key="2">
    <source>
        <dbReference type="EMBL" id="RNJ48010.1"/>
    </source>
</evidence>
<keyword evidence="1" id="KW-1133">Transmembrane helix</keyword>
<accession>A0A3M9XMB5</accession>
<protein>
    <submittedName>
        <fullName evidence="2">Uncharacterized protein</fullName>
    </submittedName>
</protein>
<proteinExistence type="predicted"/>
<feature type="transmembrane region" description="Helical" evidence="1">
    <location>
        <begin position="12"/>
        <end position="33"/>
    </location>
</feature>
<sequence>MNHRTSRSAIFALPFVAGIIIGNIFVAVIGRAWDPPTEPAPNGNVSPPINVGAISQIKDGAIGVNGLAVLGNSILQQNGSVAKFAWRLLGDMMA</sequence>
<dbReference type="AlphaFoldDB" id="A0A3M9XMB5"/>
<gene>
    <name evidence="2" type="ORF">D1O30_19360</name>
</gene>
<dbReference type="Proteomes" id="UP000268623">
    <property type="component" value="Unassembled WGS sequence"/>
</dbReference>
<dbReference type="EMBL" id="QWDD01000003">
    <property type="protein sequence ID" value="RNJ48010.1"/>
    <property type="molecule type" value="Genomic_DNA"/>
</dbReference>